<dbReference type="Pfam" id="PF14881">
    <property type="entry name" value="Tubulin_3"/>
    <property type="match status" value="1"/>
</dbReference>
<evidence type="ECO:0000259" key="5">
    <source>
        <dbReference type="Pfam" id="PF14881"/>
    </source>
</evidence>
<sequence>MDFTREILSFQFGTYANYVGAHFWNQQEANFVYDGSSSQVAEEQLPQNDVLYREGLNDYGQTTYTPRLLSVDLAGNLAHLPIVGELYGNYVQRNEELLPLTTGNHLQKTRQSAEQNNLSTVDQLEVREQPQVPISEYQRDLLKGAIEAGKNYQLADTTRSWADYLYARYHPRTLNVLPDLIRDSNVQALATQAAGKEIWDGDAFNEDFCNRIRQYVEECEGLQGFHILFDIDDGFSGLASKCMEHLNDEYSRVSFVLPLHYPRIPSYNQADPRTAHSIRVVNSVLSYYHLSEQATMFTPLATLETIWRNNTLQSRRMPGLEWKTGNLYQTSAVLAAFMDTMTLSYRLRQTPQSLVRFCENVCPVGRKMTAAAMALPLGMQQEQDLIDYMDHSGDQSLLTQLTPGCEAGTSYVVQSVMARGIPTSRLKRPQETAGPQLRMAAYGCNSVSQMLQLYYQCSFHGSVTNAASTPLPFKTQLPFPYEIFQPNIATDGFKVAGGGERESSTRVESTPVLAALQNSTKLGDHLDNLHTQTHRVQIGKLQSYSQSAVDREEYETALDKLLEFRDNYADQQYL</sequence>
<comment type="similarity">
    <text evidence="2">Belongs to the misato family.</text>
</comment>
<evidence type="ECO:0000259" key="4">
    <source>
        <dbReference type="Pfam" id="PF10644"/>
    </source>
</evidence>
<dbReference type="KEGG" id="dpo:4816082"/>
<accession>A0A6I8UH36</accession>
<dbReference type="GeneID" id="4816082"/>
<name>Q29JE8_DROPS</name>
<keyword evidence="6" id="KW-1185">Reference proteome</keyword>
<reference evidence="7" key="1">
    <citation type="submission" date="2025-08" db="UniProtKB">
        <authorList>
            <consortium name="RefSeq"/>
        </authorList>
    </citation>
    <scope>IDENTIFICATION</scope>
    <source>
        <strain evidence="7">MV-25-SWS-2005</strain>
        <tissue evidence="7">Whole body</tissue>
    </source>
</reference>
<dbReference type="Pfam" id="PF10644">
    <property type="entry name" value="Misat_Tub_SegII"/>
    <property type="match status" value="1"/>
</dbReference>
<dbReference type="InterPro" id="IPR049942">
    <property type="entry name" value="DML1/Misato"/>
</dbReference>
<dbReference type="Proteomes" id="UP000001819">
    <property type="component" value="Chromosome X"/>
</dbReference>
<dbReference type="InterPro" id="IPR019605">
    <property type="entry name" value="Misato_II_tubulin-like"/>
</dbReference>
<protein>
    <submittedName>
        <fullName evidence="7">Protein misato</fullName>
    </submittedName>
</protein>
<dbReference type="InterPro" id="IPR036525">
    <property type="entry name" value="Tubulin/FtsZ_GTPase_sf"/>
</dbReference>
<dbReference type="Bgee" id="FBgn0072897">
    <property type="expression patterns" value="Expressed in female reproductive system and 3 other cell types or tissues"/>
</dbReference>
<evidence type="ECO:0000313" key="7">
    <source>
        <dbReference type="RefSeq" id="XP_001355296.1"/>
    </source>
</evidence>
<feature type="domain" description="Misato Segment II tubulin-like" evidence="4">
    <location>
        <begin position="5"/>
        <end position="142"/>
    </location>
</feature>
<evidence type="ECO:0000256" key="2">
    <source>
        <dbReference type="ARBA" id="ARBA00008507"/>
    </source>
</evidence>
<dbReference type="PANTHER" id="PTHR13391">
    <property type="entry name" value="MITOCHONDRIAL DISTRIBUTION REGULATOR MISATO"/>
    <property type="match status" value="1"/>
</dbReference>
<dbReference type="GO" id="GO:0005739">
    <property type="term" value="C:mitochondrion"/>
    <property type="evidence" value="ECO:0007669"/>
    <property type="project" value="UniProtKB-SubCell"/>
</dbReference>
<dbReference type="GO" id="GO:0007005">
    <property type="term" value="P:mitochondrion organization"/>
    <property type="evidence" value="ECO:0007669"/>
    <property type="project" value="InterPro"/>
</dbReference>
<dbReference type="HOGENOM" id="CLU_022511_1_0_1"/>
<dbReference type="AlphaFoldDB" id="Q29JE8"/>
<evidence type="ECO:0000256" key="1">
    <source>
        <dbReference type="ARBA" id="ARBA00004173"/>
    </source>
</evidence>
<dbReference type="OMA" id="RMAAYGC"/>
<comment type="subcellular location">
    <subcellularLocation>
        <location evidence="1">Mitochondrion</location>
    </subcellularLocation>
</comment>
<gene>
    <name evidence="7" type="primary">mst</name>
</gene>
<proteinExistence type="inferred from homology"/>
<dbReference type="InterPro" id="IPR029209">
    <property type="entry name" value="DML1/Misato_tubulin"/>
</dbReference>
<dbReference type="SUPFAM" id="SSF52490">
    <property type="entry name" value="Tubulin nucleotide-binding domain-like"/>
    <property type="match status" value="1"/>
</dbReference>
<dbReference type="PANTHER" id="PTHR13391:SF0">
    <property type="entry name" value="PROTEIN MISATO HOMOLOG 1"/>
    <property type="match status" value="1"/>
</dbReference>
<dbReference type="InParanoid" id="Q29JE8"/>
<dbReference type="RefSeq" id="XP_001355296.1">
    <property type="nucleotide sequence ID" value="XM_001355260.4"/>
</dbReference>
<dbReference type="FunCoup" id="Q29JE8">
    <property type="interactions" value="1222"/>
</dbReference>
<organism evidence="6 7">
    <name type="scientific">Drosophila pseudoobscura pseudoobscura</name>
    <name type="common">Fruit fly</name>
    <dbReference type="NCBI Taxonomy" id="46245"/>
    <lineage>
        <taxon>Eukaryota</taxon>
        <taxon>Metazoa</taxon>
        <taxon>Ecdysozoa</taxon>
        <taxon>Arthropoda</taxon>
        <taxon>Hexapoda</taxon>
        <taxon>Insecta</taxon>
        <taxon>Pterygota</taxon>
        <taxon>Neoptera</taxon>
        <taxon>Endopterygota</taxon>
        <taxon>Diptera</taxon>
        <taxon>Brachycera</taxon>
        <taxon>Muscomorpha</taxon>
        <taxon>Ephydroidea</taxon>
        <taxon>Drosophilidae</taxon>
        <taxon>Drosophila</taxon>
        <taxon>Sophophora</taxon>
    </lineage>
</organism>
<keyword evidence="3" id="KW-0496">Mitochondrion</keyword>
<evidence type="ECO:0000313" key="6">
    <source>
        <dbReference type="Proteomes" id="UP000001819"/>
    </source>
</evidence>
<accession>Q29JE8</accession>
<dbReference type="CDD" id="cd06060">
    <property type="entry name" value="misato"/>
    <property type="match status" value="1"/>
</dbReference>
<dbReference type="Gene3D" id="3.40.50.1440">
    <property type="entry name" value="Tubulin/FtsZ, GTPase domain"/>
    <property type="match status" value="1"/>
</dbReference>
<dbReference type="ExpressionAtlas" id="Q29JE8">
    <property type="expression patterns" value="baseline"/>
</dbReference>
<evidence type="ECO:0000256" key="3">
    <source>
        <dbReference type="ARBA" id="ARBA00023128"/>
    </source>
</evidence>
<feature type="domain" description="DML1/Misato tubulin" evidence="5">
    <location>
        <begin position="155"/>
        <end position="347"/>
    </location>
</feature>